<keyword evidence="2" id="KW-0548">Nucleotidyltransferase</keyword>
<sequence length="731" mass="82737">MTDNKASGPDGLRNELFKKHWPVFKLDIMNVFHQLFTGNLCMHDLNYAHIILLPKSDHAQGVSDFRPISIINYIPKLISKVLALRLKPLLPALIAPCQTGFIRGRMIAENFIVARELVSHLNSTSAPSVLLKIDFSKAFDTVDWSFLNTVLHQRNFPVKFIEWINLLLSTSVSSVLVNGCKTPPFKHKRGVRQGDPISPFLFLLAADVLARMLEGASNALSSTLSSRFLVPFFLLQYADDTLIFASADGKTLRALCLVLHLFGSASGLQVNLNKSSFIPFNLSPSQINMVSSILGFQRSDLPVNYLGLPLTLHRPDRASFQPILDKINQRLSGWKTRLLSRAARLALASSVLSALPSYFMSVFKLPVWLINAIDKARRRFVWGTNSQGTTRIPLLSWDKVCLPRSAGGLGLSNLHIHNLAFLLRWIWRLYDTPESLWGSVASILYSPLHGIASPVTWNSAGSFFWNDLRSLRFYFQISVISHVGNGTDISFWYDNWGGEPLLFFLKNSALPFRPKITLRQAWPILRQLLPQPLNFKENCISSVLQSLTFNAHPDTCSWRWSNSGLFSVSSAYNFFALAGKTRSPFFGYWKLKVTPSIKFFLYLLYNNRLLTQEQLRRRNISSGDPCSLCNDHVLEDSLHLFFHCSFIQSVWASVRHTFNAPNLVASHSVQASFLSSFQAIGTDDNRKVWLAFTFWETWIERNNAVFHQAPCSSRAVVARISHQALNCIRWL</sequence>
<comment type="caution">
    <text evidence="2">The sequence shown here is derived from an EMBL/GenBank/DDBJ whole genome shotgun (WGS) entry which is preliminary data.</text>
</comment>
<evidence type="ECO:0000259" key="1">
    <source>
        <dbReference type="PROSITE" id="PS50878"/>
    </source>
</evidence>
<proteinExistence type="predicted"/>
<dbReference type="GO" id="GO:0003964">
    <property type="term" value="F:RNA-directed DNA polymerase activity"/>
    <property type="evidence" value="ECO:0007669"/>
    <property type="project" value="UniProtKB-KW"/>
</dbReference>
<keyword evidence="2" id="KW-0808">Transferase</keyword>
<feature type="domain" description="Reverse transcriptase" evidence="1">
    <location>
        <begin position="34"/>
        <end position="310"/>
    </location>
</feature>
<organism evidence="2 3">
    <name type="scientific">Rhynchospora pubera</name>
    <dbReference type="NCBI Taxonomy" id="906938"/>
    <lineage>
        <taxon>Eukaryota</taxon>
        <taxon>Viridiplantae</taxon>
        <taxon>Streptophyta</taxon>
        <taxon>Embryophyta</taxon>
        <taxon>Tracheophyta</taxon>
        <taxon>Spermatophyta</taxon>
        <taxon>Magnoliopsida</taxon>
        <taxon>Liliopsida</taxon>
        <taxon>Poales</taxon>
        <taxon>Cyperaceae</taxon>
        <taxon>Cyperoideae</taxon>
        <taxon>Rhynchosporeae</taxon>
        <taxon>Rhynchospora</taxon>
    </lineage>
</organism>
<dbReference type="Proteomes" id="UP001140206">
    <property type="component" value="Chromosome 1"/>
</dbReference>
<dbReference type="Pfam" id="PF13966">
    <property type="entry name" value="zf-RVT"/>
    <property type="match status" value="1"/>
</dbReference>
<dbReference type="CDD" id="cd01650">
    <property type="entry name" value="RT_nLTR_like"/>
    <property type="match status" value="1"/>
</dbReference>
<dbReference type="PROSITE" id="PS50878">
    <property type="entry name" value="RT_POL"/>
    <property type="match status" value="1"/>
</dbReference>
<dbReference type="EMBL" id="JAMFTS010000001">
    <property type="protein sequence ID" value="KAJ4817271.1"/>
    <property type="molecule type" value="Genomic_DNA"/>
</dbReference>
<dbReference type="PANTHER" id="PTHR33116:SF78">
    <property type="entry name" value="OS12G0587133 PROTEIN"/>
    <property type="match status" value="1"/>
</dbReference>
<keyword evidence="3" id="KW-1185">Reference proteome</keyword>
<dbReference type="Pfam" id="PF00078">
    <property type="entry name" value="RVT_1"/>
    <property type="match status" value="1"/>
</dbReference>
<keyword evidence="2" id="KW-0695">RNA-directed DNA polymerase</keyword>
<dbReference type="SUPFAM" id="SSF56672">
    <property type="entry name" value="DNA/RNA polymerases"/>
    <property type="match status" value="1"/>
</dbReference>
<dbReference type="AlphaFoldDB" id="A0AAV8HPY9"/>
<evidence type="ECO:0000313" key="3">
    <source>
        <dbReference type="Proteomes" id="UP001140206"/>
    </source>
</evidence>
<reference evidence="2" key="1">
    <citation type="submission" date="2022-08" db="EMBL/GenBank/DDBJ databases">
        <authorList>
            <person name="Marques A."/>
        </authorList>
    </citation>
    <scope>NUCLEOTIDE SEQUENCE</scope>
    <source>
        <strain evidence="2">RhyPub2mFocal</strain>
        <tissue evidence="2">Leaves</tissue>
    </source>
</reference>
<evidence type="ECO:0000313" key="2">
    <source>
        <dbReference type="EMBL" id="KAJ4817271.1"/>
    </source>
</evidence>
<name>A0AAV8HPY9_9POAL</name>
<dbReference type="InterPro" id="IPR026960">
    <property type="entry name" value="RVT-Znf"/>
</dbReference>
<gene>
    <name evidence="2" type="ORF">LUZ62_029837</name>
</gene>
<protein>
    <submittedName>
        <fullName evidence="2">RNA-directed DNA polymerase (Reverse transcriptase)-related family protein</fullName>
    </submittedName>
</protein>
<accession>A0AAV8HPY9</accession>
<dbReference type="InterPro" id="IPR000477">
    <property type="entry name" value="RT_dom"/>
</dbReference>
<dbReference type="InterPro" id="IPR043502">
    <property type="entry name" value="DNA/RNA_pol_sf"/>
</dbReference>
<dbReference type="PANTHER" id="PTHR33116">
    <property type="entry name" value="REVERSE TRANSCRIPTASE ZINC-BINDING DOMAIN-CONTAINING PROTEIN-RELATED-RELATED"/>
    <property type="match status" value="1"/>
</dbReference>